<evidence type="ECO:0000313" key="2">
    <source>
        <dbReference type="Proteomes" id="UP000015729"/>
    </source>
</evidence>
<dbReference type="Proteomes" id="UP000015729">
    <property type="component" value="Unassembled WGS sequence"/>
</dbReference>
<dbReference type="AlphaFoldDB" id="S6V1U7"/>
<sequence>ALAQRSAFAVTRQPIASKNGHAVREAS</sequence>
<accession>S6V1U7</accession>
<gene>
    <name evidence="1" type="ORF">A244_04579</name>
</gene>
<dbReference type="EMBL" id="AOKG01000301">
    <property type="protein sequence ID" value="EPN62231.1"/>
    <property type="molecule type" value="Genomic_DNA"/>
</dbReference>
<organism evidence="1 2">
    <name type="scientific">Pseudomonas syringae pv. actinidiae ICMP 18807</name>
    <dbReference type="NCBI Taxonomy" id="1194404"/>
    <lineage>
        <taxon>Bacteria</taxon>
        <taxon>Pseudomonadati</taxon>
        <taxon>Pseudomonadota</taxon>
        <taxon>Gammaproteobacteria</taxon>
        <taxon>Pseudomonadales</taxon>
        <taxon>Pseudomonadaceae</taxon>
        <taxon>Pseudomonas</taxon>
        <taxon>Pseudomonas syringae</taxon>
    </lineage>
</organism>
<proteinExistence type="predicted"/>
<evidence type="ECO:0000313" key="1">
    <source>
        <dbReference type="EMBL" id="EPN62231.1"/>
    </source>
</evidence>
<name>S6V1U7_PSESF</name>
<reference evidence="1 2" key="1">
    <citation type="journal article" date="2013" name="PLoS Pathog.">
        <title>Genomic analysis of the Kiwifruit pathogen Pseudomonas syringae pv. actinidiae provides insight into the origins of an emergent plant disease.</title>
        <authorList>
            <person name="McCann H.C."/>
            <person name="Rikkerink E.H."/>
            <person name="Bertels F."/>
            <person name="Fiers M."/>
            <person name="Lu A."/>
            <person name="Rees-George J."/>
            <person name="Andersen M.T."/>
            <person name="Gleave A.P."/>
            <person name="Haubold B."/>
            <person name="Wohlers M.W."/>
            <person name="Guttman D.S."/>
            <person name="Wang P.W."/>
            <person name="Straub C."/>
            <person name="Vanneste J.L."/>
            <person name="Rainey P.B."/>
            <person name="Templeton M.D."/>
        </authorList>
    </citation>
    <scope>NUCLEOTIDE SEQUENCE [LARGE SCALE GENOMIC DNA]</scope>
    <source>
        <strain evidence="1 2">ICMP 18807</strain>
    </source>
</reference>
<dbReference type="PATRIC" id="fig|1194404.4.peg.954"/>
<feature type="non-terminal residue" evidence="1">
    <location>
        <position position="1"/>
    </location>
</feature>
<protein>
    <submittedName>
        <fullName evidence="1">Biopolymer transport protein ExbB</fullName>
    </submittedName>
</protein>
<comment type="caution">
    <text evidence="1">The sequence shown here is derived from an EMBL/GenBank/DDBJ whole genome shotgun (WGS) entry which is preliminary data.</text>
</comment>